<dbReference type="Gene3D" id="2.160.10.10">
    <property type="entry name" value="Hexapeptide repeat proteins"/>
    <property type="match status" value="1"/>
</dbReference>
<evidence type="ECO:0000256" key="1">
    <source>
        <dbReference type="ARBA" id="ARBA00007274"/>
    </source>
</evidence>
<comment type="caution">
    <text evidence="3">The sequence shown here is derived from an EMBL/GenBank/DDBJ whole genome shotgun (WGS) entry which is preliminary data.</text>
</comment>
<dbReference type="STRING" id="1127699.HMPREF9151_02517"/>
<dbReference type="SUPFAM" id="SSF51161">
    <property type="entry name" value="Trimeric LpxA-like enzymes"/>
    <property type="match status" value="1"/>
</dbReference>
<dbReference type="InterPro" id="IPR051159">
    <property type="entry name" value="Hexapeptide_acetyltransf"/>
</dbReference>
<comment type="similarity">
    <text evidence="1">Belongs to the transferase hexapeptide repeat family.</text>
</comment>
<dbReference type="GO" id="GO:0008374">
    <property type="term" value="F:O-acyltransferase activity"/>
    <property type="evidence" value="ECO:0007669"/>
    <property type="project" value="TreeGrafter"/>
</dbReference>
<keyword evidence="4" id="KW-1185">Reference proteome</keyword>
<dbReference type="RefSeq" id="WP_009161377.1">
    <property type="nucleotide sequence ID" value="NZ_KB290963.1"/>
</dbReference>
<dbReference type="Proteomes" id="UP000010433">
    <property type="component" value="Unassembled WGS sequence"/>
</dbReference>
<name>L1MYC9_9BACT</name>
<dbReference type="Pfam" id="PF00132">
    <property type="entry name" value="Hexapep"/>
    <property type="match status" value="1"/>
</dbReference>
<organism evidence="3 4">
    <name type="scientific">Hoylesella saccharolytica F0055</name>
    <dbReference type="NCBI Taxonomy" id="1127699"/>
    <lineage>
        <taxon>Bacteria</taxon>
        <taxon>Pseudomonadati</taxon>
        <taxon>Bacteroidota</taxon>
        <taxon>Bacteroidia</taxon>
        <taxon>Bacteroidales</taxon>
        <taxon>Prevotellaceae</taxon>
        <taxon>Hoylesella</taxon>
    </lineage>
</organism>
<dbReference type="PANTHER" id="PTHR23416:SF23">
    <property type="entry name" value="ACETYLTRANSFERASE C18B11.09C-RELATED"/>
    <property type="match status" value="1"/>
</dbReference>
<dbReference type="InterPro" id="IPR001451">
    <property type="entry name" value="Hexapep"/>
</dbReference>
<dbReference type="OrthoDB" id="9814490at2"/>
<dbReference type="EMBL" id="AMEP01000164">
    <property type="protein sequence ID" value="EKX96115.1"/>
    <property type="molecule type" value="Genomic_DNA"/>
</dbReference>
<evidence type="ECO:0000313" key="4">
    <source>
        <dbReference type="Proteomes" id="UP000010433"/>
    </source>
</evidence>
<keyword evidence="2" id="KW-0808">Transferase</keyword>
<dbReference type="InterPro" id="IPR011004">
    <property type="entry name" value="Trimer_LpxA-like_sf"/>
</dbReference>
<accession>L1MYC9</accession>
<dbReference type="HOGENOM" id="CLU_051638_6_1_10"/>
<dbReference type="PANTHER" id="PTHR23416">
    <property type="entry name" value="SIALIC ACID SYNTHASE-RELATED"/>
    <property type="match status" value="1"/>
</dbReference>
<evidence type="ECO:0000256" key="2">
    <source>
        <dbReference type="ARBA" id="ARBA00022679"/>
    </source>
</evidence>
<reference evidence="3 4" key="1">
    <citation type="submission" date="2012-05" db="EMBL/GenBank/DDBJ databases">
        <authorList>
            <person name="Weinstock G."/>
            <person name="Sodergren E."/>
            <person name="Lobos E.A."/>
            <person name="Fulton L."/>
            <person name="Fulton R."/>
            <person name="Courtney L."/>
            <person name="Fronick C."/>
            <person name="O'Laughlin M."/>
            <person name="Godfrey J."/>
            <person name="Wilson R.M."/>
            <person name="Miner T."/>
            <person name="Farmer C."/>
            <person name="Delehaunty K."/>
            <person name="Cordes M."/>
            <person name="Minx P."/>
            <person name="Tomlinson C."/>
            <person name="Chen J."/>
            <person name="Wollam A."/>
            <person name="Pepin K.H."/>
            <person name="Bhonagiri V."/>
            <person name="Zhang X."/>
            <person name="Suruliraj S."/>
            <person name="Warren W."/>
            <person name="Mitreva M."/>
            <person name="Mardis E.R."/>
            <person name="Wilson R.K."/>
        </authorList>
    </citation>
    <scope>NUCLEOTIDE SEQUENCE [LARGE SCALE GENOMIC DNA]</scope>
    <source>
        <strain evidence="3 4">F0055</strain>
    </source>
</reference>
<dbReference type="AlphaFoldDB" id="L1MYC9"/>
<sequence>MNILKKTYYSFYSLVFCLRYLPLKQAIKIPILVWPHIKVLHLHKGDIVLKTPIYHSMAIIGFPGADGRGKNKTGITIRNEGKLIIGHNVTMAKGTNIVINGGELCIGDNFFCNTDCFFYCNRTVSIGNNNMYGWDVHFNTTDGHTVYENNIPKEQNGKIKIGNHVWIGSYCLIGKGVRVADDCVIAQRSVVLKSHLLPNTLIAGCPAKDTRKNYSWSS</sequence>
<gene>
    <name evidence="3" type="ORF">HMPREF9151_02517</name>
</gene>
<dbReference type="PATRIC" id="fig|1127699.3.peg.2311"/>
<dbReference type="CDD" id="cd04647">
    <property type="entry name" value="LbH_MAT_like"/>
    <property type="match status" value="1"/>
</dbReference>
<evidence type="ECO:0000313" key="3">
    <source>
        <dbReference type="EMBL" id="EKX96115.1"/>
    </source>
</evidence>
<dbReference type="GO" id="GO:0005829">
    <property type="term" value="C:cytosol"/>
    <property type="evidence" value="ECO:0007669"/>
    <property type="project" value="TreeGrafter"/>
</dbReference>
<evidence type="ECO:0008006" key="5">
    <source>
        <dbReference type="Google" id="ProtNLM"/>
    </source>
</evidence>
<protein>
    <recommendedName>
        <fullName evidence="5">Bacterial transferase hexapeptide repeat protein</fullName>
    </recommendedName>
</protein>
<proteinExistence type="inferred from homology"/>